<dbReference type="SUPFAM" id="SSF53448">
    <property type="entry name" value="Nucleotide-diphospho-sugar transferases"/>
    <property type="match status" value="1"/>
</dbReference>
<evidence type="ECO:0000313" key="2">
    <source>
        <dbReference type="Proteomes" id="UP001255416"/>
    </source>
</evidence>
<evidence type="ECO:0008006" key="3">
    <source>
        <dbReference type="Google" id="ProtNLM"/>
    </source>
</evidence>
<dbReference type="InterPro" id="IPR029044">
    <property type="entry name" value="Nucleotide-diphossugar_trans"/>
</dbReference>
<comment type="caution">
    <text evidence="1">The sequence shown here is derived from an EMBL/GenBank/DDBJ whole genome shotgun (WGS) entry which is preliminary data.</text>
</comment>
<reference evidence="2" key="1">
    <citation type="submission" date="2023-05" db="EMBL/GenBank/DDBJ databases">
        <title>Sedimentitalea sp. nov. JM2-8.</title>
        <authorList>
            <person name="Huang J."/>
        </authorList>
    </citation>
    <scope>NUCLEOTIDE SEQUENCE [LARGE SCALE GENOMIC DNA]</scope>
    <source>
        <strain evidence="2">KHS03</strain>
    </source>
</reference>
<keyword evidence="2" id="KW-1185">Reference proteome</keyword>
<evidence type="ECO:0000313" key="1">
    <source>
        <dbReference type="EMBL" id="MDU9003691.1"/>
    </source>
</evidence>
<dbReference type="EMBL" id="JASMWN010000004">
    <property type="protein sequence ID" value="MDU9003691.1"/>
    <property type="molecule type" value="Genomic_DNA"/>
</dbReference>
<proteinExistence type="predicted"/>
<sequence>MTKKQPQRQAFNILIVGQSGRLQYEALLFAASLRHCSPDFARQLFVAVPQAGPKWSNDPAIRNVAVLDALGRLGVRILPFESTVFGQSYPQGNKIEALFALPPDEPFVFFDTDTLITGDITSVPFDFGRPGASLRCEGTWPDPTLYGPQHGEIWKSLYDKFGLDFESSLDRSQPDNHWRRYLYFNAGYFFAARPHEFAQRFLDYAIAIRDTPPPELICQSFDPWLDQVALPLVIHSFGGGRESLPPGYLDGSVSCHYRVFPLLYAREEDHTIEVLHTVAAPNWIKKVLKGHEPIKRMVYQGRGAKVRALFDRTALPRREQMIRNQIKSAGFWMR</sequence>
<accession>A0ABU3VBY9</accession>
<name>A0ABU3VBY9_9RHOB</name>
<dbReference type="RefSeq" id="WP_316774779.1">
    <property type="nucleotide sequence ID" value="NZ_JASMWN010000004.1"/>
</dbReference>
<dbReference type="Proteomes" id="UP001255416">
    <property type="component" value="Unassembled WGS sequence"/>
</dbReference>
<organism evidence="1 2">
    <name type="scientific">Sedimentitalea todarodis</name>
    <dbReference type="NCBI Taxonomy" id="1631240"/>
    <lineage>
        <taxon>Bacteria</taxon>
        <taxon>Pseudomonadati</taxon>
        <taxon>Pseudomonadota</taxon>
        <taxon>Alphaproteobacteria</taxon>
        <taxon>Rhodobacterales</taxon>
        <taxon>Paracoccaceae</taxon>
        <taxon>Sedimentitalea</taxon>
    </lineage>
</organism>
<gene>
    <name evidence="1" type="ORF">QO231_07470</name>
</gene>
<protein>
    <recommendedName>
        <fullName evidence="3">Glycosyl transferase</fullName>
    </recommendedName>
</protein>